<dbReference type="Proteomes" id="UP000199345">
    <property type="component" value="Unassembled WGS sequence"/>
</dbReference>
<feature type="transmembrane region" description="Helical" evidence="1">
    <location>
        <begin position="181"/>
        <end position="202"/>
    </location>
</feature>
<gene>
    <name evidence="2" type="ORF">SAMN05216326_11730</name>
</gene>
<protein>
    <submittedName>
        <fullName evidence="2">Uncharacterized protein</fullName>
    </submittedName>
</protein>
<dbReference type="EMBL" id="FOIA01000017">
    <property type="protein sequence ID" value="SET25349.1"/>
    <property type="molecule type" value="Genomic_DNA"/>
</dbReference>
<proteinExistence type="predicted"/>
<evidence type="ECO:0000313" key="3">
    <source>
        <dbReference type="Proteomes" id="UP000199345"/>
    </source>
</evidence>
<evidence type="ECO:0000256" key="1">
    <source>
        <dbReference type="SAM" id="Phobius"/>
    </source>
</evidence>
<feature type="transmembrane region" description="Helical" evidence="1">
    <location>
        <begin position="307"/>
        <end position="329"/>
    </location>
</feature>
<name>A0A1I0CZW1_9PROT</name>
<dbReference type="AlphaFoldDB" id="A0A1I0CZW1"/>
<dbReference type="OrthoDB" id="6286374at2"/>
<keyword evidence="3" id="KW-1185">Reference proteome</keyword>
<accession>A0A1I0CZW1</accession>
<organism evidence="2 3">
    <name type="scientific">Nitrosomonas marina</name>
    <dbReference type="NCBI Taxonomy" id="917"/>
    <lineage>
        <taxon>Bacteria</taxon>
        <taxon>Pseudomonadati</taxon>
        <taxon>Pseudomonadota</taxon>
        <taxon>Betaproteobacteria</taxon>
        <taxon>Nitrosomonadales</taxon>
        <taxon>Nitrosomonadaceae</taxon>
        <taxon>Nitrosomonas</taxon>
    </lineage>
</organism>
<keyword evidence="1" id="KW-0812">Transmembrane</keyword>
<dbReference type="RefSeq" id="WP_090658830.1">
    <property type="nucleotide sequence ID" value="NZ_FOIA01000017.1"/>
</dbReference>
<feature type="transmembrane region" description="Helical" evidence="1">
    <location>
        <begin position="6"/>
        <end position="30"/>
    </location>
</feature>
<reference evidence="3" key="1">
    <citation type="submission" date="2016-10" db="EMBL/GenBank/DDBJ databases">
        <authorList>
            <person name="Varghese N."/>
            <person name="Submissions S."/>
        </authorList>
    </citation>
    <scope>NUCLEOTIDE SEQUENCE [LARGE SCALE GENOMIC DNA]</scope>
    <source>
        <strain evidence="3">Nm71</strain>
    </source>
</reference>
<sequence>MLGILDIIIAVFLIYALFSGLVSGINELIVQMLAMRGRILFESIAALLGELPRETGSAFKRWFNNSMRILGFIDRQKAQLTSLLYQHPLIDTLSPPGGSKPSYIPPAVFSTALVQVLSNNNASLDAVRQSLAKRPEPLSKLLIPMLDEAGDDLEKFKLKIEQHYIAVMDRVGGWYKRRSQFIMFVIAFVLASGFNVDSIYIVQQMQKNPEQIELLVDIASEYSAETGKSSVNITNTGADQEKIDPEEALLSQIRKLNVDANDFRNLGLPVGWHIPQLDTVEQTVATQKTESQSRTLEFLLLPGQNNWLLIIIGWIITALAGTLGAPFWFDAISKLFTIRGTGKKPE</sequence>
<keyword evidence="1" id="KW-1133">Transmembrane helix</keyword>
<keyword evidence="1" id="KW-0472">Membrane</keyword>
<evidence type="ECO:0000313" key="2">
    <source>
        <dbReference type="EMBL" id="SET25349.1"/>
    </source>
</evidence>